<evidence type="ECO:0000256" key="1">
    <source>
        <dbReference type="ARBA" id="ARBA00022443"/>
    </source>
</evidence>
<keyword evidence="1 2" id="KW-0728">SH3 domain</keyword>
<feature type="compositionally biased region" description="Basic and acidic residues" evidence="3">
    <location>
        <begin position="593"/>
        <end position="602"/>
    </location>
</feature>
<evidence type="ECO:0000313" key="8">
    <source>
        <dbReference type="Proteomes" id="UP001176517"/>
    </source>
</evidence>
<feature type="compositionally biased region" description="Gly residues" evidence="3">
    <location>
        <begin position="685"/>
        <end position="706"/>
    </location>
</feature>
<feature type="compositionally biased region" description="Polar residues" evidence="3">
    <location>
        <begin position="95"/>
        <end position="110"/>
    </location>
</feature>
<evidence type="ECO:0000256" key="3">
    <source>
        <dbReference type="SAM" id="MobiDB-lite"/>
    </source>
</evidence>
<proteinExistence type="predicted"/>
<evidence type="ECO:0000259" key="5">
    <source>
        <dbReference type="PROSITE" id="PS50003"/>
    </source>
</evidence>
<dbReference type="SMART" id="SM00326">
    <property type="entry name" value="SH3"/>
    <property type="match status" value="1"/>
</dbReference>
<feature type="region of interest" description="Disordered" evidence="3">
    <location>
        <begin position="825"/>
        <end position="923"/>
    </location>
</feature>
<dbReference type="PROSITE" id="PS50105">
    <property type="entry name" value="SAM_DOMAIN"/>
    <property type="match status" value="1"/>
</dbReference>
<evidence type="ECO:0000259" key="6">
    <source>
        <dbReference type="PROSITE" id="PS50105"/>
    </source>
</evidence>
<dbReference type="Gene3D" id="1.10.150.50">
    <property type="entry name" value="Transcription Factor, Ets-1"/>
    <property type="match status" value="1"/>
</dbReference>
<name>A0AAN6JNV5_9BASI</name>
<dbReference type="SUPFAM" id="SSF50044">
    <property type="entry name" value="SH3-domain"/>
    <property type="match status" value="1"/>
</dbReference>
<feature type="region of interest" description="Disordered" evidence="3">
    <location>
        <begin position="273"/>
        <end position="390"/>
    </location>
</feature>
<feature type="compositionally biased region" description="Low complexity" evidence="3">
    <location>
        <begin position="299"/>
        <end position="327"/>
    </location>
</feature>
<feature type="compositionally biased region" description="Low complexity" evidence="3">
    <location>
        <begin position="83"/>
        <end position="94"/>
    </location>
</feature>
<feature type="region of interest" description="Disordered" evidence="3">
    <location>
        <begin position="70"/>
        <end position="171"/>
    </location>
</feature>
<protein>
    <submittedName>
        <fullName evidence="7">Uncharacterized protein</fullName>
    </submittedName>
</protein>
<dbReference type="AlphaFoldDB" id="A0AAN6JNV5"/>
<organism evidence="7 8">
    <name type="scientific">Tilletia horrida</name>
    <dbReference type="NCBI Taxonomy" id="155126"/>
    <lineage>
        <taxon>Eukaryota</taxon>
        <taxon>Fungi</taxon>
        <taxon>Dikarya</taxon>
        <taxon>Basidiomycota</taxon>
        <taxon>Ustilaginomycotina</taxon>
        <taxon>Exobasidiomycetes</taxon>
        <taxon>Tilletiales</taxon>
        <taxon>Tilletiaceae</taxon>
        <taxon>Tilletia</taxon>
    </lineage>
</organism>
<dbReference type="CDD" id="cd00174">
    <property type="entry name" value="SH3"/>
    <property type="match status" value="1"/>
</dbReference>
<feature type="region of interest" description="Disordered" evidence="3">
    <location>
        <begin position="1044"/>
        <end position="1099"/>
    </location>
</feature>
<dbReference type="EMBL" id="JAPDMZ010000432">
    <property type="protein sequence ID" value="KAK0542893.1"/>
    <property type="molecule type" value="Genomic_DNA"/>
</dbReference>
<dbReference type="SUPFAM" id="SSF47769">
    <property type="entry name" value="SAM/Pointed domain"/>
    <property type="match status" value="1"/>
</dbReference>
<feature type="compositionally biased region" description="Polar residues" evidence="3">
    <location>
        <begin position="521"/>
        <end position="534"/>
    </location>
</feature>
<dbReference type="Gene3D" id="2.30.30.40">
    <property type="entry name" value="SH3 Domains"/>
    <property type="match status" value="1"/>
</dbReference>
<dbReference type="Proteomes" id="UP001176517">
    <property type="component" value="Unassembled WGS sequence"/>
</dbReference>
<dbReference type="SMART" id="SM00233">
    <property type="entry name" value="PH"/>
    <property type="match status" value="1"/>
</dbReference>
<dbReference type="PROSITE" id="PS50002">
    <property type="entry name" value="SH3"/>
    <property type="match status" value="1"/>
</dbReference>
<feature type="region of interest" description="Disordered" evidence="3">
    <location>
        <begin position="577"/>
        <end position="774"/>
    </location>
</feature>
<feature type="compositionally biased region" description="Low complexity" evidence="3">
    <location>
        <begin position="134"/>
        <end position="152"/>
    </location>
</feature>
<feature type="compositionally biased region" description="Gly residues" evidence="3">
    <location>
        <begin position="613"/>
        <end position="628"/>
    </location>
</feature>
<dbReference type="InterPro" id="IPR011993">
    <property type="entry name" value="PH-like_dom_sf"/>
</dbReference>
<feature type="region of interest" description="Disordered" evidence="3">
    <location>
        <begin position="457"/>
        <end position="534"/>
    </location>
</feature>
<feature type="compositionally biased region" description="Basic and acidic residues" evidence="3">
    <location>
        <begin position="153"/>
        <end position="162"/>
    </location>
</feature>
<feature type="compositionally biased region" description="Polar residues" evidence="3">
    <location>
        <begin position="665"/>
        <end position="674"/>
    </location>
</feature>
<dbReference type="SUPFAM" id="SSF50729">
    <property type="entry name" value="PH domain-like"/>
    <property type="match status" value="1"/>
</dbReference>
<feature type="domain" description="SH3" evidence="4">
    <location>
        <begin position="2"/>
        <end position="65"/>
    </location>
</feature>
<feature type="compositionally biased region" description="Polar residues" evidence="3">
    <location>
        <begin position="483"/>
        <end position="498"/>
    </location>
</feature>
<dbReference type="Pfam" id="PF00018">
    <property type="entry name" value="SH3_1"/>
    <property type="match status" value="1"/>
</dbReference>
<dbReference type="InterPro" id="IPR001849">
    <property type="entry name" value="PH_domain"/>
</dbReference>
<feature type="domain" description="SAM" evidence="6">
    <location>
        <begin position="392"/>
        <end position="457"/>
    </location>
</feature>
<dbReference type="InterPro" id="IPR013761">
    <property type="entry name" value="SAM/pointed_sf"/>
</dbReference>
<dbReference type="Gene3D" id="2.30.29.30">
    <property type="entry name" value="Pleckstrin-homology domain (PH domain)/Phosphotyrosine-binding domain (PTB)"/>
    <property type="match status" value="1"/>
</dbReference>
<dbReference type="CDD" id="cd09535">
    <property type="entry name" value="SAM_BOI-like_fungal"/>
    <property type="match status" value="1"/>
</dbReference>
<reference evidence="7" key="1">
    <citation type="journal article" date="2023" name="PhytoFront">
        <title>Draft Genome Resources of Seven Strains of Tilletia horrida, Causal Agent of Kernel Smut of Rice.</title>
        <authorList>
            <person name="Khanal S."/>
            <person name="Antony Babu S."/>
            <person name="Zhou X.G."/>
        </authorList>
    </citation>
    <scope>NUCLEOTIDE SEQUENCE</scope>
    <source>
        <strain evidence="7">TX6</strain>
    </source>
</reference>
<feature type="domain" description="PH" evidence="5">
    <location>
        <begin position="931"/>
        <end position="1027"/>
    </location>
</feature>
<evidence type="ECO:0000259" key="4">
    <source>
        <dbReference type="PROSITE" id="PS50002"/>
    </source>
</evidence>
<dbReference type="Pfam" id="PF07647">
    <property type="entry name" value="SAM_2"/>
    <property type="match status" value="1"/>
</dbReference>
<dbReference type="InterPro" id="IPR001660">
    <property type="entry name" value="SAM"/>
</dbReference>
<keyword evidence="8" id="KW-1185">Reference proteome</keyword>
<feature type="compositionally biased region" description="Polar residues" evidence="3">
    <location>
        <begin position="715"/>
        <end position="731"/>
    </location>
</feature>
<sequence>MAEPLVLWALHDFEAEQPDEVSFKAGEQITVIEKDDEFSDGWYTGRNESGAQGLFPFAYTTTDKSLALQSKQASSHLHTGAEQQQQQTSFSHQQPASQRRSSIDTDTYSLAETDAADNKKSTSGGTPGEYVPPSGGRAALAASAQRNAAQESASEREAEARRKQLAQQQFEQEEQRQRALIEAAALTNAAKNANQRKQQDAALASNSLTSLAGSSQRAAAGVKKSGSNSGLPRTAPVAGMNVSYESDDSEAEDENGFDISQLKHIHAPILGGGASPAMGATPRLNGNHAAGSTSANLQAAAGAGNGPSASATPNPALTPTLASSATADSGAKLSSPAPINTGPASRVTPLRTQSHASEQVDSVGNLPSATSSSNKQAGSAANTPTFSDPHEWSVDEVVEWGRSKGWDDATVLSKFREHEISGDVLMEMDVVILKEIDIVAYGKRLKVANAIKELKRNLRGGDGGHDSGAMTPQTPGGGVPGTFSGQRTPANVQITPRHTSLGLPPEETSEQLESPVFPPGHNQQQHPPLSANSTSSAGIFAQMQQQQPGGPGFTGIGSGNALGTGVTGSRASIVSAHSGNGVLGGGGRPYSHSRNESADGRPRSAGGLSLTGSFGGGNSGAAGQGGWPRSGPLELGFGGPHARAVTDQGGSTNGSVRNMLMLDGTTANNSTDGDSTLRSRDDGTAAGGNSTGSSGGGFLSTLGRGSGTKEGKASSRLSKNSDGTASPTSPNLRVGRNVGVGERSSFFGLGPRTRKPAPKELGEGGGKSTLSRLGIGKNLDKANAAKDRTGSLADLKERISLPTSSPNYEANSSSMNRAGSGIGISGAGLGSNGESPLLDSAPPQLSLGSEIDGGQTELLSSTGGDDDKAHPTGTRPSGHMKKASVDSTTGAGPEWNGIGTGPMSPLSPGATAGEGSGGVITSGPVMARIRPVDFEGWIKKKTERYGTWKPRYMALKGPDLVLLRDPTAEKIKGYVSMKGYKVIADENTNPGKYGFKILHEHEKPHYFSSDDPILVREWMKALMKSTIGRDHSFPVISSYNNPTISLKEAQRMNPPPRPPSPTSRARVQRANARTNTQTLSAKDASVLMGLSSPSLPGRM</sequence>
<dbReference type="InterPro" id="IPR036028">
    <property type="entry name" value="SH3-like_dom_sf"/>
</dbReference>
<dbReference type="InterPro" id="IPR001452">
    <property type="entry name" value="SH3_domain"/>
</dbReference>
<accession>A0AAN6JNV5</accession>
<evidence type="ECO:0000256" key="2">
    <source>
        <dbReference type="PROSITE-ProRule" id="PRU00192"/>
    </source>
</evidence>
<dbReference type="SMART" id="SM00454">
    <property type="entry name" value="SAM"/>
    <property type="match status" value="1"/>
</dbReference>
<dbReference type="Pfam" id="PF00169">
    <property type="entry name" value="PH"/>
    <property type="match status" value="1"/>
</dbReference>
<comment type="caution">
    <text evidence="7">The sequence shown here is derived from an EMBL/GenBank/DDBJ whole genome shotgun (WGS) entry which is preliminary data.</text>
</comment>
<gene>
    <name evidence="7" type="ORF">OC846_006599</name>
</gene>
<evidence type="ECO:0000313" key="7">
    <source>
        <dbReference type="EMBL" id="KAK0542893.1"/>
    </source>
</evidence>
<feature type="compositionally biased region" description="Polar residues" evidence="3">
    <location>
        <begin position="350"/>
        <end position="386"/>
    </location>
</feature>
<feature type="compositionally biased region" description="Polar residues" evidence="3">
    <location>
        <begin position="1071"/>
        <end position="1080"/>
    </location>
</feature>
<dbReference type="PROSITE" id="PS50003">
    <property type="entry name" value="PH_DOMAIN"/>
    <property type="match status" value="1"/>
</dbReference>